<organism evidence="14 15">
    <name type="scientific">Penicillium salamii</name>
    <dbReference type="NCBI Taxonomy" id="1612424"/>
    <lineage>
        <taxon>Eukaryota</taxon>
        <taxon>Fungi</taxon>
        <taxon>Dikarya</taxon>
        <taxon>Ascomycota</taxon>
        <taxon>Pezizomycotina</taxon>
        <taxon>Eurotiomycetes</taxon>
        <taxon>Eurotiomycetidae</taxon>
        <taxon>Eurotiales</taxon>
        <taxon>Aspergillaceae</taxon>
        <taxon>Penicillium</taxon>
    </lineage>
</organism>
<dbReference type="Pfam" id="PF01363">
    <property type="entry name" value="FYVE"/>
    <property type="match status" value="1"/>
</dbReference>
<feature type="region of interest" description="Disordered" evidence="10">
    <location>
        <begin position="1192"/>
        <end position="1219"/>
    </location>
</feature>
<dbReference type="SMART" id="SM00066">
    <property type="entry name" value="GAL4"/>
    <property type="match status" value="1"/>
</dbReference>
<feature type="compositionally biased region" description="Polar residues" evidence="10">
    <location>
        <begin position="718"/>
        <end position="727"/>
    </location>
</feature>
<feature type="compositionally biased region" description="Pro residues" evidence="10">
    <location>
        <begin position="535"/>
        <end position="551"/>
    </location>
</feature>
<protein>
    <recommendedName>
        <fullName evidence="16">Zn(2)-C6 fungal-type domain-containing protein</fullName>
    </recommendedName>
</protein>
<evidence type="ECO:0000256" key="7">
    <source>
        <dbReference type="ARBA" id="ARBA00023163"/>
    </source>
</evidence>
<keyword evidence="3 9" id="KW-0863">Zinc-finger</keyword>
<dbReference type="InterPro" id="IPR011011">
    <property type="entry name" value="Znf_FYVE_PHD"/>
</dbReference>
<feature type="compositionally biased region" description="Basic and acidic residues" evidence="10">
    <location>
        <begin position="146"/>
        <end position="155"/>
    </location>
</feature>
<evidence type="ECO:0000256" key="9">
    <source>
        <dbReference type="PROSITE-ProRule" id="PRU00175"/>
    </source>
</evidence>
<feature type="region of interest" description="Disordered" evidence="10">
    <location>
        <begin position="517"/>
        <end position="558"/>
    </location>
</feature>
<evidence type="ECO:0008006" key="16">
    <source>
        <dbReference type="Google" id="ProtNLM"/>
    </source>
</evidence>
<dbReference type="CDD" id="cd16489">
    <property type="entry name" value="mRING-CH-C4HC2H_ZNRF"/>
    <property type="match status" value="1"/>
</dbReference>
<dbReference type="SUPFAM" id="SSF57850">
    <property type="entry name" value="RING/U-box"/>
    <property type="match status" value="1"/>
</dbReference>
<dbReference type="InterPro" id="IPR051089">
    <property type="entry name" value="prtT"/>
</dbReference>
<dbReference type="CDD" id="cd12148">
    <property type="entry name" value="fungal_TF_MHR"/>
    <property type="match status" value="1"/>
</dbReference>
<evidence type="ECO:0000256" key="4">
    <source>
        <dbReference type="ARBA" id="ARBA00022833"/>
    </source>
</evidence>
<feature type="compositionally biased region" description="Polar residues" evidence="10">
    <location>
        <begin position="1259"/>
        <end position="1295"/>
    </location>
</feature>
<reference evidence="14" key="1">
    <citation type="submission" date="2021-07" db="EMBL/GenBank/DDBJ databases">
        <authorList>
            <person name="Branca A.L. A."/>
        </authorList>
    </citation>
    <scope>NUCLEOTIDE SEQUENCE</scope>
</reference>
<evidence type="ECO:0000256" key="1">
    <source>
        <dbReference type="ARBA" id="ARBA00004123"/>
    </source>
</evidence>
<dbReference type="EMBL" id="CAJVPA010000233">
    <property type="protein sequence ID" value="CAG8417877.1"/>
    <property type="molecule type" value="Genomic_DNA"/>
</dbReference>
<feature type="region of interest" description="Disordered" evidence="10">
    <location>
        <begin position="239"/>
        <end position="282"/>
    </location>
</feature>
<evidence type="ECO:0000256" key="10">
    <source>
        <dbReference type="SAM" id="MobiDB-lite"/>
    </source>
</evidence>
<feature type="domain" description="Zn(2)-C6 fungal-type" evidence="11">
    <location>
        <begin position="597"/>
        <end position="631"/>
    </location>
</feature>
<feature type="compositionally biased region" description="Low complexity" evidence="10">
    <location>
        <begin position="122"/>
        <end position="143"/>
    </location>
</feature>
<feature type="domain" description="FYVE-type" evidence="13">
    <location>
        <begin position="187"/>
        <end position="296"/>
    </location>
</feature>
<dbReference type="PROSITE" id="PS50089">
    <property type="entry name" value="ZF_RING_2"/>
    <property type="match status" value="1"/>
</dbReference>
<feature type="compositionally biased region" description="Polar residues" evidence="10">
    <location>
        <begin position="157"/>
        <end position="167"/>
    </location>
</feature>
<keyword evidence="6" id="KW-0238">DNA-binding</keyword>
<dbReference type="InterPro" id="IPR013083">
    <property type="entry name" value="Znf_RING/FYVE/PHD"/>
</dbReference>
<feature type="compositionally biased region" description="Polar residues" evidence="10">
    <location>
        <begin position="658"/>
        <end position="669"/>
    </location>
</feature>
<dbReference type="GO" id="GO:0000981">
    <property type="term" value="F:DNA-binding transcription factor activity, RNA polymerase II-specific"/>
    <property type="evidence" value="ECO:0007669"/>
    <property type="project" value="InterPro"/>
</dbReference>
<evidence type="ECO:0000259" key="13">
    <source>
        <dbReference type="PROSITE" id="PS50178"/>
    </source>
</evidence>
<dbReference type="GO" id="GO:0005634">
    <property type="term" value="C:nucleus"/>
    <property type="evidence" value="ECO:0007669"/>
    <property type="project" value="UniProtKB-SubCell"/>
</dbReference>
<feature type="region of interest" description="Disordered" evidence="10">
    <location>
        <begin position="658"/>
        <end position="750"/>
    </location>
</feature>
<feature type="region of interest" description="Disordered" evidence="10">
    <location>
        <begin position="1"/>
        <end position="180"/>
    </location>
</feature>
<dbReference type="FunFam" id="4.10.240.10:FF:000003">
    <property type="entry name" value="C6 transcription factor (Leu3)"/>
    <property type="match status" value="1"/>
</dbReference>
<dbReference type="GO" id="GO:0008270">
    <property type="term" value="F:zinc ion binding"/>
    <property type="evidence" value="ECO:0007669"/>
    <property type="project" value="UniProtKB-KW"/>
</dbReference>
<feature type="compositionally biased region" description="Polar residues" evidence="10">
    <location>
        <begin position="1198"/>
        <end position="1219"/>
    </location>
</feature>
<evidence type="ECO:0000256" key="6">
    <source>
        <dbReference type="ARBA" id="ARBA00023125"/>
    </source>
</evidence>
<name>A0A9W4JST8_9EURO</name>
<dbReference type="GO" id="GO:0000976">
    <property type="term" value="F:transcription cis-regulatory region binding"/>
    <property type="evidence" value="ECO:0007669"/>
    <property type="project" value="TreeGrafter"/>
</dbReference>
<dbReference type="InterPro" id="IPR001841">
    <property type="entry name" value="Znf_RING"/>
</dbReference>
<dbReference type="InterPro" id="IPR001138">
    <property type="entry name" value="Zn2Cys6_DnaBD"/>
</dbReference>
<evidence type="ECO:0000256" key="8">
    <source>
        <dbReference type="ARBA" id="ARBA00023242"/>
    </source>
</evidence>
<dbReference type="PROSITE" id="PS50048">
    <property type="entry name" value="ZN2_CY6_FUNGAL_2"/>
    <property type="match status" value="1"/>
</dbReference>
<dbReference type="PROSITE" id="PS50178">
    <property type="entry name" value="ZF_FYVE"/>
    <property type="match status" value="1"/>
</dbReference>
<gene>
    <name evidence="14" type="ORF">PSALAMII_LOCUS9888</name>
</gene>
<evidence type="ECO:0000259" key="11">
    <source>
        <dbReference type="PROSITE" id="PS50048"/>
    </source>
</evidence>
<dbReference type="Pfam" id="PF00172">
    <property type="entry name" value="Zn_clus"/>
    <property type="match status" value="1"/>
</dbReference>
<dbReference type="PANTHER" id="PTHR31845">
    <property type="entry name" value="FINGER DOMAIN PROTEIN, PUTATIVE-RELATED"/>
    <property type="match status" value="1"/>
</dbReference>
<feature type="region of interest" description="Disordered" evidence="10">
    <location>
        <begin position="1251"/>
        <end position="1328"/>
    </location>
</feature>
<proteinExistence type="predicted"/>
<dbReference type="Gene3D" id="3.30.40.10">
    <property type="entry name" value="Zinc/RING finger domain, C3HC4 (zinc finger)"/>
    <property type="match status" value="2"/>
</dbReference>
<dbReference type="Proteomes" id="UP001152646">
    <property type="component" value="Unassembled WGS sequence"/>
</dbReference>
<dbReference type="InterPro" id="IPR036864">
    <property type="entry name" value="Zn2-C6_fun-type_DNA-bd_sf"/>
</dbReference>
<feature type="region of interest" description="Disordered" evidence="10">
    <location>
        <begin position="419"/>
        <end position="446"/>
    </location>
</feature>
<dbReference type="PROSITE" id="PS00463">
    <property type="entry name" value="ZN2_CY6_FUNGAL_1"/>
    <property type="match status" value="1"/>
</dbReference>
<dbReference type="CDD" id="cd00067">
    <property type="entry name" value="GAL4"/>
    <property type="match status" value="1"/>
</dbReference>
<dbReference type="OrthoDB" id="8062037at2759"/>
<evidence type="ECO:0000313" key="14">
    <source>
        <dbReference type="EMBL" id="CAG8417877.1"/>
    </source>
</evidence>
<dbReference type="SMART" id="SM00064">
    <property type="entry name" value="FYVE"/>
    <property type="match status" value="1"/>
</dbReference>
<comment type="subcellular location">
    <subcellularLocation>
        <location evidence="1">Nucleus</location>
    </subcellularLocation>
</comment>
<dbReference type="SUPFAM" id="SSF57903">
    <property type="entry name" value="FYVE/PHD zinc finger"/>
    <property type="match status" value="1"/>
</dbReference>
<dbReference type="SUPFAM" id="SSF57701">
    <property type="entry name" value="Zn2/Cys6 DNA-binding domain"/>
    <property type="match status" value="1"/>
</dbReference>
<sequence>MSSRTASSSPPGPSPPLRLGPDMRPVERPEAQRASQSEDYGHHNGGNSRTRVFSVRPGSERKRRLTSTGEDVRSQEWGRSGGAVGSVRDNGERVRSSLPHRSVSMVIPSSRTRTSFSATPGSSIATAIDITSSPSPTDSRSLSGELPRRPRRDNLPSRISQPRTVSSHHADHSPPLMELSLPPWQPDAEVSECPICKTVFSFWYRKHHCRKCGRVVCAACSPHRITIPRQFIVRPRDELGVETSPTPPSHSSHSSTRFPTVVDLTGEDPAPPPTTNPALGGGEEVRLCNPCVPDPNPNPLGYSEMRTHGHRSTHSLSSTIANSSGLFAQRQHPEARQERRTVGANDRPQFLQDLSSQSCAVPPGAGIRQHRVISNRDGRPVEEGDFCPVCRRRFPPLSPDHPIEARQAHTRDCIESYLRPLPPRPSSTSTRQAPPLPPPPPSARMLPFVATEKDCLGEDGQPAECTICMEDYEVGQTLARLECLCKFHKHCIVDWFERKTECPWGVTRIGTNRSVSPYMDIDPQLHRDGDTQRPPYMPTRPTPISPEYPEPPTHHPLDPYARHHSAEGIQAQAGPLMGVERGDPSPDAEHEAKRSRACEPCRQLKVRCDPDPDHPEGSCKRCAKARRTCIVTAPTRKRQKKTDNRVAELERKIDALTATLQASHSTSPLFSGPSPREEPVRAWSSESKIAGNKRQASGAIKKPSEMLAPRYSRPGSPSAEQIPTASKQWLRPVADGPTNSSGPSAKPVANNEFTDMIDRDIIDYNTANLAFDRYIYQMAPEMPFVVFPPGTTMGEVRRNKPFLFLAVIAVSVSVFNPEAQPILVNELYQLIAEKVIVKGHKSLELVQTIMVCAIWYMPPDSFEELKFYSLTHMAAVLAMELGLNRRPSENKRTLNMIRELIIKKPSGPAFDPEGPEARRTWVGCYFLAAQMAAALRRVHLITWQPYMDECLEILATHPDALPSDRKLKWWAKLGLIMEDAGKHFAAEDAGSVATFASSKVYYDMKMFEDRIAKWRTDIPQDIYTAPMIQTEHVLNLFIHESSFSVNFNTGDDSLSRENIQSASIAAINDALNIAVRCIHQSIDVICTIEIERLISLPTTCLARTPYPVVCLIKMYSLFMTPDSRIGQILDVQTLKLDYYLDKVIAHYRSAAGRKGGRAAAKFGNIMVMLRNWFIKKRDQGDQGQELKEAFSIRKASDHQPSTSRQETPAASANPPTQISQCMTPLHFLSEVAMGEPGSRAGNPIAARQVSGQGYPATLSPGSSTYGDPSLSSLSSTKPNPQNSWPSGPSYPNTLSGPDPSQGDSRGYYQPFTDPPQSYPDINSMAAPTQSGYPDIPGGNGLQLAPPMGMTPGVGTDYSVADPWFTLGSMADEGLFTFPLSFDPNFGLF</sequence>
<comment type="caution">
    <text evidence="14">The sequence shown here is derived from an EMBL/GenBank/DDBJ whole genome shotgun (WGS) entry which is preliminary data.</text>
</comment>
<feature type="compositionally biased region" description="Polar residues" evidence="10">
    <location>
        <begin position="107"/>
        <end position="121"/>
    </location>
</feature>
<keyword evidence="4" id="KW-0862">Zinc</keyword>
<keyword evidence="5" id="KW-0805">Transcription regulation</keyword>
<dbReference type="InterPro" id="IPR017455">
    <property type="entry name" value="Znf_FYVE-rel"/>
</dbReference>
<evidence type="ECO:0000256" key="5">
    <source>
        <dbReference type="ARBA" id="ARBA00023015"/>
    </source>
</evidence>
<feature type="domain" description="RING-type" evidence="12">
    <location>
        <begin position="465"/>
        <end position="503"/>
    </location>
</feature>
<accession>A0A9W4JST8</accession>
<evidence type="ECO:0000259" key="12">
    <source>
        <dbReference type="PROSITE" id="PS50089"/>
    </source>
</evidence>
<dbReference type="Pfam" id="PF13639">
    <property type="entry name" value="zf-RING_2"/>
    <property type="match status" value="1"/>
</dbReference>
<dbReference type="Gene3D" id="4.10.240.10">
    <property type="entry name" value="Zn(2)-C6 fungal-type DNA-binding domain"/>
    <property type="match status" value="1"/>
</dbReference>
<dbReference type="InterPro" id="IPR000306">
    <property type="entry name" value="Znf_FYVE"/>
</dbReference>
<evidence type="ECO:0000256" key="2">
    <source>
        <dbReference type="ARBA" id="ARBA00022723"/>
    </source>
</evidence>
<keyword evidence="2" id="KW-0479">Metal-binding</keyword>
<dbReference type="GO" id="GO:0001216">
    <property type="term" value="F:DNA-binding transcription activator activity"/>
    <property type="evidence" value="ECO:0007669"/>
    <property type="project" value="UniProtKB-ARBA"/>
</dbReference>
<keyword evidence="8" id="KW-0539">Nucleus</keyword>
<keyword evidence="7" id="KW-0804">Transcription</keyword>
<evidence type="ECO:0000313" key="15">
    <source>
        <dbReference type="Proteomes" id="UP001152646"/>
    </source>
</evidence>
<evidence type="ECO:0000256" key="3">
    <source>
        <dbReference type="ARBA" id="ARBA00022771"/>
    </source>
</evidence>
<dbReference type="PANTHER" id="PTHR31845:SF39">
    <property type="entry name" value="TRANSCRIPTION FACTOR PBCR-RELATED"/>
    <property type="match status" value="1"/>
</dbReference>